<evidence type="ECO:0000259" key="6">
    <source>
        <dbReference type="PROSITE" id="PS50893"/>
    </source>
</evidence>
<keyword evidence="3" id="KW-0547">Nucleotide-binding</keyword>
<dbReference type="RefSeq" id="WP_388309874.1">
    <property type="nucleotide sequence ID" value="NZ_JBIBDZ010000010.1"/>
</dbReference>
<feature type="domain" description="ABC transporter" evidence="6">
    <location>
        <begin position="23"/>
        <end position="259"/>
    </location>
</feature>
<dbReference type="PROSITE" id="PS00211">
    <property type="entry name" value="ABC_TRANSPORTER_1"/>
    <property type="match status" value="1"/>
</dbReference>
<dbReference type="EMBL" id="JBIBDZ010000010">
    <property type="protein sequence ID" value="MFF5922563.1"/>
    <property type="molecule type" value="Genomic_DNA"/>
</dbReference>
<dbReference type="SMART" id="SM00382">
    <property type="entry name" value="AAA"/>
    <property type="match status" value="2"/>
</dbReference>
<name>A0ABW6XYG8_9ACTN</name>
<protein>
    <submittedName>
        <fullName evidence="7">Sugar ABC transporter ATP-binding protein</fullName>
    </submittedName>
</protein>
<evidence type="ECO:0000313" key="8">
    <source>
        <dbReference type="Proteomes" id="UP001602370"/>
    </source>
</evidence>
<feature type="compositionally biased region" description="Low complexity" evidence="5">
    <location>
        <begin position="554"/>
        <end position="588"/>
    </location>
</feature>
<feature type="domain" description="ABC transporter" evidence="6">
    <location>
        <begin position="278"/>
        <end position="521"/>
    </location>
</feature>
<feature type="compositionally biased region" description="Pro residues" evidence="5">
    <location>
        <begin position="544"/>
        <end position="553"/>
    </location>
</feature>
<evidence type="ECO:0000256" key="1">
    <source>
        <dbReference type="ARBA" id="ARBA00022448"/>
    </source>
</evidence>
<keyword evidence="8" id="KW-1185">Reference proteome</keyword>
<comment type="caution">
    <text evidence="7">The sequence shown here is derived from an EMBL/GenBank/DDBJ whole genome shotgun (WGS) entry which is preliminary data.</text>
</comment>
<dbReference type="CDD" id="cd03215">
    <property type="entry name" value="ABC_Carb_Monos_II"/>
    <property type="match status" value="1"/>
</dbReference>
<keyword evidence="4 7" id="KW-0067">ATP-binding</keyword>
<keyword evidence="2" id="KW-0677">Repeat</keyword>
<dbReference type="InterPro" id="IPR003593">
    <property type="entry name" value="AAA+_ATPase"/>
</dbReference>
<sequence>MAPPEAAPSATNGTEPSVAPTVLEARGVGKRFPGVVALDDVSFTLRAGETHALVGENGAGKSTLIKVLTGVHRPDSGELLLSDRPVHFSRPFEAQQAGISTIYQEVNLVPLMSVARNIFLGREPRTRLRLIDFSRMHAEAAALLDGFGVGVDPRRPLHTLGIGAQQMVALARAVSVRAHVVVMDEPTSSLEPREVETLFRVIGDLRRQNIAVVYVSHRMDELYRICDRVTVLRDGRHIHTGDLSALDRMQLVSMMLGRELSEVRRHGTTSFAGEGHAIARKPVLTATGMVRKHRLDDISLELHPGEVLGLGGLLGSGRSETAKALAGALPLDTGRITVDGDPLDRMSSARAIRAGISLLPEDRKAEGIVPGLSVRENIVLAALPRLSRAGIVSRARQDRVVDIFVKRLRIKASSPEQKVGELSGGNQQKVLLARWLCLEPKVLLLDEPTRGIDVGAKAEVQALIDELAQEGLAVLLISSDIEELVEGSDRIVVLRNGATAGELTGEQVSESELLAVLADHSPAATTTTTAPATPPAPATHTAPAPAPATPPAPATHTAPASASATPPAPATTAAPAPATAPATVAAAGRAEDAEEDPR</sequence>
<dbReference type="InterPro" id="IPR017871">
    <property type="entry name" value="ABC_transporter-like_CS"/>
</dbReference>
<dbReference type="InterPro" id="IPR050107">
    <property type="entry name" value="ABC_carbohydrate_import_ATPase"/>
</dbReference>
<keyword evidence="1" id="KW-0813">Transport</keyword>
<dbReference type="GO" id="GO:0005524">
    <property type="term" value="F:ATP binding"/>
    <property type="evidence" value="ECO:0007669"/>
    <property type="project" value="UniProtKB-KW"/>
</dbReference>
<reference evidence="7 8" key="1">
    <citation type="submission" date="2024-10" db="EMBL/GenBank/DDBJ databases">
        <title>The Natural Products Discovery Center: Release of the First 8490 Sequenced Strains for Exploring Actinobacteria Biosynthetic Diversity.</title>
        <authorList>
            <person name="Kalkreuter E."/>
            <person name="Kautsar S.A."/>
            <person name="Yang D."/>
            <person name="Bader C.D."/>
            <person name="Teijaro C.N."/>
            <person name="Fluegel L."/>
            <person name="Davis C.M."/>
            <person name="Simpson J.R."/>
            <person name="Lauterbach L."/>
            <person name="Steele A.D."/>
            <person name="Gui C."/>
            <person name="Meng S."/>
            <person name="Li G."/>
            <person name="Viehrig K."/>
            <person name="Ye F."/>
            <person name="Su P."/>
            <person name="Kiefer A.F."/>
            <person name="Nichols A."/>
            <person name="Cepeda A.J."/>
            <person name="Yan W."/>
            <person name="Fan B."/>
            <person name="Jiang Y."/>
            <person name="Adhikari A."/>
            <person name="Zheng C.-J."/>
            <person name="Schuster L."/>
            <person name="Cowan T.M."/>
            <person name="Smanski M.J."/>
            <person name="Chevrette M.G."/>
            <person name="De Carvalho L.P.S."/>
            <person name="Shen B."/>
        </authorList>
    </citation>
    <scope>NUCLEOTIDE SEQUENCE [LARGE SCALE GENOMIC DNA]</scope>
    <source>
        <strain evidence="7 8">NPDC012605</strain>
    </source>
</reference>
<gene>
    <name evidence="7" type="ORF">ACFY8C_30145</name>
</gene>
<evidence type="ECO:0000256" key="3">
    <source>
        <dbReference type="ARBA" id="ARBA00022741"/>
    </source>
</evidence>
<dbReference type="PANTHER" id="PTHR43790">
    <property type="entry name" value="CARBOHYDRATE TRANSPORT ATP-BINDING PROTEIN MG119-RELATED"/>
    <property type="match status" value="1"/>
</dbReference>
<feature type="region of interest" description="Disordered" evidence="5">
    <location>
        <begin position="523"/>
        <end position="598"/>
    </location>
</feature>
<accession>A0ABW6XYG8</accession>
<dbReference type="SUPFAM" id="SSF52540">
    <property type="entry name" value="P-loop containing nucleoside triphosphate hydrolases"/>
    <property type="match status" value="2"/>
</dbReference>
<dbReference type="InterPro" id="IPR003439">
    <property type="entry name" value="ABC_transporter-like_ATP-bd"/>
</dbReference>
<dbReference type="CDD" id="cd03216">
    <property type="entry name" value="ABC_Carb_Monos_I"/>
    <property type="match status" value="1"/>
</dbReference>
<dbReference type="InterPro" id="IPR027417">
    <property type="entry name" value="P-loop_NTPase"/>
</dbReference>
<dbReference type="PROSITE" id="PS50893">
    <property type="entry name" value="ABC_TRANSPORTER_2"/>
    <property type="match status" value="2"/>
</dbReference>
<evidence type="ECO:0000313" key="7">
    <source>
        <dbReference type="EMBL" id="MFF5922563.1"/>
    </source>
</evidence>
<dbReference type="Pfam" id="PF00005">
    <property type="entry name" value="ABC_tran"/>
    <property type="match status" value="2"/>
</dbReference>
<evidence type="ECO:0000256" key="2">
    <source>
        <dbReference type="ARBA" id="ARBA00022737"/>
    </source>
</evidence>
<dbReference type="Proteomes" id="UP001602370">
    <property type="component" value="Unassembled WGS sequence"/>
</dbReference>
<proteinExistence type="predicted"/>
<evidence type="ECO:0000256" key="5">
    <source>
        <dbReference type="SAM" id="MobiDB-lite"/>
    </source>
</evidence>
<dbReference type="Gene3D" id="3.40.50.300">
    <property type="entry name" value="P-loop containing nucleotide triphosphate hydrolases"/>
    <property type="match status" value="2"/>
</dbReference>
<dbReference type="PANTHER" id="PTHR43790:SF9">
    <property type="entry name" value="GALACTOFURANOSE TRANSPORTER ATP-BINDING PROTEIN YTFR"/>
    <property type="match status" value="1"/>
</dbReference>
<organism evidence="7 8">
    <name type="scientific">Streptomyces flavochromogenes</name>
    <dbReference type="NCBI Taxonomy" id="68199"/>
    <lineage>
        <taxon>Bacteria</taxon>
        <taxon>Bacillati</taxon>
        <taxon>Actinomycetota</taxon>
        <taxon>Actinomycetes</taxon>
        <taxon>Kitasatosporales</taxon>
        <taxon>Streptomycetaceae</taxon>
        <taxon>Streptomyces</taxon>
    </lineage>
</organism>
<evidence type="ECO:0000256" key="4">
    <source>
        <dbReference type="ARBA" id="ARBA00022840"/>
    </source>
</evidence>